<evidence type="ECO:0000259" key="7">
    <source>
        <dbReference type="Pfam" id="PF07980"/>
    </source>
</evidence>
<gene>
    <name evidence="9" type="ORF">GCM10022291_03350</name>
</gene>
<protein>
    <submittedName>
        <fullName evidence="9">RagB/SusD family nutrient uptake outer membrane protein</fullName>
    </submittedName>
</protein>
<evidence type="ECO:0000256" key="2">
    <source>
        <dbReference type="ARBA" id="ARBA00006275"/>
    </source>
</evidence>
<evidence type="ECO:0000256" key="5">
    <source>
        <dbReference type="ARBA" id="ARBA00023237"/>
    </source>
</evidence>
<keyword evidence="10" id="KW-1185">Reference proteome</keyword>
<dbReference type="PROSITE" id="PS51257">
    <property type="entry name" value="PROKAR_LIPOPROTEIN"/>
    <property type="match status" value="1"/>
</dbReference>
<evidence type="ECO:0000313" key="9">
    <source>
        <dbReference type="EMBL" id="GAA4231258.1"/>
    </source>
</evidence>
<feature type="chain" id="PRO_5045903136" evidence="6">
    <location>
        <begin position="25"/>
        <end position="530"/>
    </location>
</feature>
<organism evidence="9 10">
    <name type="scientific">Postechiella marina</name>
    <dbReference type="NCBI Taxonomy" id="943941"/>
    <lineage>
        <taxon>Bacteria</taxon>
        <taxon>Pseudomonadati</taxon>
        <taxon>Bacteroidota</taxon>
        <taxon>Flavobacteriia</taxon>
        <taxon>Flavobacteriales</taxon>
        <taxon>Flavobacteriaceae</taxon>
        <taxon>Postechiella</taxon>
    </lineage>
</organism>
<comment type="subcellular location">
    <subcellularLocation>
        <location evidence="1">Cell outer membrane</location>
    </subcellularLocation>
</comment>
<keyword evidence="5" id="KW-0998">Cell outer membrane</keyword>
<dbReference type="SUPFAM" id="SSF48452">
    <property type="entry name" value="TPR-like"/>
    <property type="match status" value="1"/>
</dbReference>
<keyword evidence="4" id="KW-0472">Membrane</keyword>
<evidence type="ECO:0000313" key="10">
    <source>
        <dbReference type="Proteomes" id="UP001501496"/>
    </source>
</evidence>
<keyword evidence="3 6" id="KW-0732">Signal</keyword>
<dbReference type="Pfam" id="PF07980">
    <property type="entry name" value="SusD_RagB"/>
    <property type="match status" value="1"/>
</dbReference>
<dbReference type="Pfam" id="PF14322">
    <property type="entry name" value="SusD-like_3"/>
    <property type="match status" value="1"/>
</dbReference>
<feature type="domain" description="SusD-like N-terminal" evidence="8">
    <location>
        <begin position="72"/>
        <end position="234"/>
    </location>
</feature>
<proteinExistence type="inferred from homology"/>
<comment type="similarity">
    <text evidence="2">Belongs to the SusD family.</text>
</comment>
<dbReference type="InterPro" id="IPR012944">
    <property type="entry name" value="SusD_RagB_dom"/>
</dbReference>
<dbReference type="Proteomes" id="UP001501496">
    <property type="component" value="Unassembled WGS sequence"/>
</dbReference>
<evidence type="ECO:0000256" key="3">
    <source>
        <dbReference type="ARBA" id="ARBA00022729"/>
    </source>
</evidence>
<sequence length="530" mass="59172">MKNTIIKSAMVSLFTLVASLGAVSCSDDFTNLEPIGSVSSGNFWSSEQDAEEAANSLYVEMKSQNVFGRGFFWYMNASDDMITGRIKSYADNAKNFNLTGDEGAFNAMYVDNYKVIRRANAILANVPSMDISDAVKNKVLGEAYFMRGFSAFWVAHTYGDDGENGGVPIITVENMNNPAGSFSRPASVTENYAQIVEDLKMAADLLPLFTNLDTADYGRAHKDAALAYLAKTYLYWAQHDNTKYADAVIYADAVANSGSGRALLDTDNPSTDYRMLHSSVNEWGSEYLWSVNSSEEGGSILSGVMLENKGWGKYNGWGYFQPTAELYDEFEDTDARRAVTVLKFGDEFQFFGETRRYQSENSLSGFQFNKYMYEFQFADAVGNLVNSNGDNPTTDYNVPLMRYAEILLIKAEALIMQGKNGDAPLNLVRDRAGLAPIVNATMDDLKHERRVELAGEFANRHFDLVRWGDAQATYAKPLHGRIHTDRSNPDSPYTVEEIWPARTFNPNVMHVWPIPNRSIESSGIPQNKDW</sequence>
<evidence type="ECO:0000259" key="8">
    <source>
        <dbReference type="Pfam" id="PF14322"/>
    </source>
</evidence>
<feature type="domain" description="RagB/SusD" evidence="7">
    <location>
        <begin position="309"/>
        <end position="529"/>
    </location>
</feature>
<dbReference type="InterPro" id="IPR033985">
    <property type="entry name" value="SusD-like_N"/>
</dbReference>
<dbReference type="CDD" id="cd08977">
    <property type="entry name" value="SusD"/>
    <property type="match status" value="1"/>
</dbReference>
<comment type="caution">
    <text evidence="9">The sequence shown here is derived from an EMBL/GenBank/DDBJ whole genome shotgun (WGS) entry which is preliminary data.</text>
</comment>
<evidence type="ECO:0000256" key="4">
    <source>
        <dbReference type="ARBA" id="ARBA00023136"/>
    </source>
</evidence>
<dbReference type="Gene3D" id="1.25.40.390">
    <property type="match status" value="1"/>
</dbReference>
<evidence type="ECO:0000256" key="1">
    <source>
        <dbReference type="ARBA" id="ARBA00004442"/>
    </source>
</evidence>
<dbReference type="InterPro" id="IPR011990">
    <property type="entry name" value="TPR-like_helical_dom_sf"/>
</dbReference>
<feature type="signal peptide" evidence="6">
    <location>
        <begin position="1"/>
        <end position="24"/>
    </location>
</feature>
<evidence type="ECO:0000256" key="6">
    <source>
        <dbReference type="SAM" id="SignalP"/>
    </source>
</evidence>
<reference evidence="10" key="1">
    <citation type="journal article" date="2019" name="Int. J. Syst. Evol. Microbiol.">
        <title>The Global Catalogue of Microorganisms (GCM) 10K type strain sequencing project: providing services to taxonomists for standard genome sequencing and annotation.</title>
        <authorList>
            <consortium name="The Broad Institute Genomics Platform"/>
            <consortium name="The Broad Institute Genome Sequencing Center for Infectious Disease"/>
            <person name="Wu L."/>
            <person name="Ma J."/>
        </authorList>
    </citation>
    <scope>NUCLEOTIDE SEQUENCE [LARGE SCALE GENOMIC DNA]</scope>
    <source>
        <strain evidence="10">JCM 17630</strain>
    </source>
</reference>
<dbReference type="EMBL" id="BAABCA010000001">
    <property type="protein sequence ID" value="GAA4231258.1"/>
    <property type="molecule type" value="Genomic_DNA"/>
</dbReference>
<dbReference type="RefSeq" id="WP_344786303.1">
    <property type="nucleotide sequence ID" value="NZ_BAABCA010000001.1"/>
</dbReference>
<name>A0ABP8C137_9FLAO</name>
<accession>A0ABP8C137</accession>